<organism evidence="3 4">
    <name type="scientific">Metapseudomonas otitidis</name>
    <dbReference type="NCBI Taxonomy" id="319939"/>
    <lineage>
        <taxon>Bacteria</taxon>
        <taxon>Pseudomonadati</taxon>
        <taxon>Pseudomonadota</taxon>
        <taxon>Gammaproteobacteria</taxon>
        <taxon>Pseudomonadales</taxon>
        <taxon>Pseudomonadaceae</taxon>
        <taxon>Metapseudomonas</taxon>
    </lineage>
</organism>
<sequence>MTTLITHPLPVLAVGIALGSRVIPPRLLLAGLIAACLPDADVLAFKLGIAYADAFGHRGFSHSLLFAALCAALAALLCRPLRCGPLKAGLFVGLAALSHSALDALTNGGLGVAWFWPWSQERYFLPWRPIEVSPFIKGFFSARGLAVLASEARWVWLPCLAVALSGFTLRHLLLRSPQRDHA</sequence>
<dbReference type="RefSeq" id="WP_074970566.1">
    <property type="nucleotide sequence ID" value="NZ_AP022642.1"/>
</dbReference>
<proteinExistence type="predicted"/>
<reference evidence="3 4" key="1">
    <citation type="submission" date="2019-12" db="EMBL/GenBank/DDBJ databases">
        <title>Draft genome sequence of Pseudomonas otitidis recovered from a chicken carcass.</title>
        <authorList>
            <person name="Vieira T.R."/>
            <person name="Oliviera E.F.C."/>
            <person name="Silva N.M.V."/>
            <person name="Sambrano G.E."/>
            <person name="Cibulski S.P."/>
            <person name="Cardoso M.R.I."/>
        </authorList>
    </citation>
    <scope>NUCLEOTIDE SEQUENCE [LARGE SCALE GENOMIC DNA]</scope>
    <source>
        <strain evidence="3 4">25_K</strain>
    </source>
</reference>
<dbReference type="Proteomes" id="UP000501237">
    <property type="component" value="Chromosome"/>
</dbReference>
<name>A0A1I0UB78_9GAMM</name>
<evidence type="ECO:0000256" key="1">
    <source>
        <dbReference type="SAM" id="Phobius"/>
    </source>
</evidence>
<reference evidence="2 5" key="2">
    <citation type="journal article" date="2020" name="Microbiol. Resour. Announc.">
        <title>Complete genome sequence of Pseudomonas otitidis strain MrB4, isolated from Lake Biwa in Japan.</title>
        <authorList>
            <person name="Miyazaki K."/>
            <person name="Hase E."/>
            <person name="Maruya T."/>
        </authorList>
    </citation>
    <scope>NUCLEOTIDE SEQUENCE [LARGE SCALE GENOMIC DNA]</scope>
    <source>
        <strain evidence="2 5">MrB4</strain>
    </source>
</reference>
<evidence type="ECO:0000313" key="4">
    <source>
        <dbReference type="Proteomes" id="UP000461288"/>
    </source>
</evidence>
<feature type="transmembrane region" description="Helical" evidence="1">
    <location>
        <begin position="154"/>
        <end position="173"/>
    </location>
</feature>
<dbReference type="EMBL" id="WTFN01000014">
    <property type="protein sequence ID" value="MWK55900.1"/>
    <property type="molecule type" value="Genomic_DNA"/>
</dbReference>
<evidence type="ECO:0000313" key="3">
    <source>
        <dbReference type="EMBL" id="MWK55900.1"/>
    </source>
</evidence>
<keyword evidence="1" id="KW-0812">Transmembrane</keyword>
<gene>
    <name evidence="3" type="ORF">GO594_07935</name>
    <name evidence="2" type="ORF">PtoMrB4_50850</name>
</gene>
<dbReference type="STRING" id="319939.SAMN05216263_109179"/>
<dbReference type="EMBL" id="AP022642">
    <property type="protein sequence ID" value="BCA31108.1"/>
    <property type="molecule type" value="Genomic_DNA"/>
</dbReference>
<keyword evidence="1" id="KW-1133">Transmembrane helix</keyword>
<dbReference type="GeneID" id="57400316"/>
<evidence type="ECO:0000313" key="5">
    <source>
        <dbReference type="Proteomes" id="UP000501237"/>
    </source>
</evidence>
<protein>
    <submittedName>
        <fullName evidence="3">Metal-dependent hydrolase</fullName>
    </submittedName>
</protein>
<feature type="transmembrane region" description="Helical" evidence="1">
    <location>
        <begin position="90"/>
        <end position="116"/>
    </location>
</feature>
<dbReference type="GO" id="GO:0016787">
    <property type="term" value="F:hydrolase activity"/>
    <property type="evidence" value="ECO:0007669"/>
    <property type="project" value="UniProtKB-KW"/>
</dbReference>
<dbReference type="KEGG" id="poj:PtoMrB4_50850"/>
<evidence type="ECO:0000313" key="2">
    <source>
        <dbReference type="EMBL" id="BCA31108.1"/>
    </source>
</evidence>
<dbReference type="InterPro" id="IPR007404">
    <property type="entry name" value="YdjM-like"/>
</dbReference>
<keyword evidence="1" id="KW-0472">Membrane</keyword>
<dbReference type="AlphaFoldDB" id="A0A1I0UB78"/>
<dbReference type="PANTHER" id="PTHR35531:SF1">
    <property type="entry name" value="INNER MEMBRANE PROTEIN YBCI-RELATED"/>
    <property type="match status" value="1"/>
</dbReference>
<dbReference type="Proteomes" id="UP000461288">
    <property type="component" value="Unassembled WGS sequence"/>
</dbReference>
<accession>A0A1I0UB78</accession>
<keyword evidence="3" id="KW-0378">Hydrolase</keyword>
<dbReference type="PANTHER" id="PTHR35531">
    <property type="entry name" value="INNER MEMBRANE PROTEIN YBCI-RELATED"/>
    <property type="match status" value="1"/>
</dbReference>
<feature type="transmembrane region" description="Helical" evidence="1">
    <location>
        <begin position="60"/>
        <end position="78"/>
    </location>
</feature>
<dbReference type="Pfam" id="PF04307">
    <property type="entry name" value="YdjM"/>
    <property type="match status" value="1"/>
</dbReference>